<evidence type="ECO:0000256" key="3">
    <source>
        <dbReference type="ARBA" id="ARBA00022676"/>
    </source>
</evidence>
<dbReference type="AlphaFoldDB" id="A0A0W8FIJ9"/>
<comment type="caution">
    <text evidence="7">The sequence shown here is derived from an EMBL/GenBank/DDBJ whole genome shotgun (WGS) entry which is preliminary data.</text>
</comment>
<keyword evidence="2" id="KW-1003">Cell membrane</keyword>
<dbReference type="InterPro" id="IPR029044">
    <property type="entry name" value="Nucleotide-diphossugar_trans"/>
</dbReference>
<sequence length="263" mass="30165">MTQIDPVDLPLRDGPSISVIIPALNEEETIKSCLDSLSEQNMGRDAYEIIVVDGNSSDNTCDIAAAYADKLILQNRPGIGGARRDGADLADGHVLVFTDADTRYNPQWLSAIAQSILMQKYDASTGPTIFSEMTLQAMLLQLWRMQYHLFHIFNYYRIIGSNMAVSRDAYERVSGHRAISLLEDYDLSMRLFLNGGFRFHYDPRQIVYTSSRRMQNLLTYTLIFLYGHYHYHITRDYNRLLQYPKFSEMRLASMMAMLGEAEE</sequence>
<comment type="subcellular location">
    <subcellularLocation>
        <location evidence="1">Cell membrane</location>
    </subcellularLocation>
</comment>
<dbReference type="InterPro" id="IPR001173">
    <property type="entry name" value="Glyco_trans_2-like"/>
</dbReference>
<evidence type="ECO:0000256" key="2">
    <source>
        <dbReference type="ARBA" id="ARBA00022475"/>
    </source>
</evidence>
<dbReference type="PANTHER" id="PTHR43646:SF2">
    <property type="entry name" value="GLYCOSYLTRANSFERASE 2-LIKE DOMAIN-CONTAINING PROTEIN"/>
    <property type="match status" value="1"/>
</dbReference>
<dbReference type="Gene3D" id="3.90.550.10">
    <property type="entry name" value="Spore Coat Polysaccharide Biosynthesis Protein SpsA, Chain A"/>
    <property type="match status" value="1"/>
</dbReference>
<dbReference type="GO" id="GO:0005886">
    <property type="term" value="C:plasma membrane"/>
    <property type="evidence" value="ECO:0007669"/>
    <property type="project" value="UniProtKB-SubCell"/>
</dbReference>
<accession>A0A0W8FIJ9</accession>
<gene>
    <name evidence="7" type="ORF">ASZ90_009510</name>
</gene>
<dbReference type="PANTHER" id="PTHR43646">
    <property type="entry name" value="GLYCOSYLTRANSFERASE"/>
    <property type="match status" value="1"/>
</dbReference>
<evidence type="ECO:0000256" key="1">
    <source>
        <dbReference type="ARBA" id="ARBA00004236"/>
    </source>
</evidence>
<name>A0A0W8FIJ9_9ZZZZ</name>
<proteinExistence type="predicted"/>
<organism evidence="7">
    <name type="scientific">hydrocarbon metagenome</name>
    <dbReference type="NCBI Taxonomy" id="938273"/>
    <lineage>
        <taxon>unclassified sequences</taxon>
        <taxon>metagenomes</taxon>
        <taxon>ecological metagenomes</taxon>
    </lineage>
</organism>
<evidence type="ECO:0000313" key="7">
    <source>
        <dbReference type="EMBL" id="KUG20741.1"/>
    </source>
</evidence>
<dbReference type="Pfam" id="PF00535">
    <property type="entry name" value="Glycos_transf_2"/>
    <property type="match status" value="1"/>
</dbReference>
<dbReference type="GO" id="GO:0016757">
    <property type="term" value="F:glycosyltransferase activity"/>
    <property type="evidence" value="ECO:0007669"/>
    <property type="project" value="UniProtKB-KW"/>
</dbReference>
<protein>
    <submittedName>
        <fullName evidence="7">Putative glycosyltransferase (Family 2)</fullName>
    </submittedName>
</protein>
<keyword evidence="5" id="KW-0472">Membrane</keyword>
<feature type="domain" description="Glycosyltransferase 2-like" evidence="6">
    <location>
        <begin position="18"/>
        <end position="141"/>
    </location>
</feature>
<dbReference type="SUPFAM" id="SSF53448">
    <property type="entry name" value="Nucleotide-diphospho-sugar transferases"/>
    <property type="match status" value="1"/>
</dbReference>
<keyword evidence="3" id="KW-0328">Glycosyltransferase</keyword>
<evidence type="ECO:0000256" key="5">
    <source>
        <dbReference type="ARBA" id="ARBA00023136"/>
    </source>
</evidence>
<dbReference type="EMBL" id="LNQE01001147">
    <property type="protein sequence ID" value="KUG20741.1"/>
    <property type="molecule type" value="Genomic_DNA"/>
</dbReference>
<evidence type="ECO:0000259" key="6">
    <source>
        <dbReference type="Pfam" id="PF00535"/>
    </source>
</evidence>
<keyword evidence="4 7" id="KW-0808">Transferase</keyword>
<evidence type="ECO:0000256" key="4">
    <source>
        <dbReference type="ARBA" id="ARBA00022679"/>
    </source>
</evidence>
<reference evidence="7" key="1">
    <citation type="journal article" date="2015" name="Proc. Natl. Acad. Sci. U.S.A.">
        <title>Networks of energetic and metabolic interactions define dynamics in microbial communities.</title>
        <authorList>
            <person name="Embree M."/>
            <person name="Liu J.K."/>
            <person name="Al-Bassam M.M."/>
            <person name="Zengler K."/>
        </authorList>
    </citation>
    <scope>NUCLEOTIDE SEQUENCE</scope>
</reference>